<evidence type="ECO:0000256" key="1">
    <source>
        <dbReference type="ARBA" id="ARBA00004123"/>
    </source>
</evidence>
<dbReference type="InterPro" id="IPR001356">
    <property type="entry name" value="HD"/>
</dbReference>
<dbReference type="SUPFAM" id="SSF46689">
    <property type="entry name" value="Homeodomain-like"/>
    <property type="match status" value="1"/>
</dbReference>
<dbReference type="SMART" id="SM00389">
    <property type="entry name" value="HOX"/>
    <property type="match status" value="1"/>
</dbReference>
<feature type="DNA-binding region" description="Homeobox" evidence="5">
    <location>
        <begin position="141"/>
        <end position="200"/>
    </location>
</feature>
<keyword evidence="3 5" id="KW-0371">Homeobox</keyword>
<protein>
    <recommendedName>
        <fullName evidence="8">Homeobox domain-containing protein</fullName>
    </recommendedName>
</protein>
<dbReference type="InterPro" id="IPR017970">
    <property type="entry name" value="Homeobox_CS"/>
</dbReference>
<gene>
    <name evidence="9" type="ORF">OXX778_LOCUS6653</name>
</gene>
<dbReference type="EMBL" id="CAJNOC010000802">
    <property type="protein sequence ID" value="CAF0804678.1"/>
    <property type="molecule type" value="Genomic_DNA"/>
</dbReference>
<dbReference type="GO" id="GO:0000978">
    <property type="term" value="F:RNA polymerase II cis-regulatory region sequence-specific DNA binding"/>
    <property type="evidence" value="ECO:0007669"/>
    <property type="project" value="TreeGrafter"/>
</dbReference>
<keyword evidence="4 5" id="KW-0539">Nucleus</keyword>
<evidence type="ECO:0000313" key="10">
    <source>
        <dbReference type="Proteomes" id="UP000663879"/>
    </source>
</evidence>
<dbReference type="InterPro" id="IPR009057">
    <property type="entry name" value="Homeodomain-like_sf"/>
</dbReference>
<evidence type="ECO:0000256" key="4">
    <source>
        <dbReference type="ARBA" id="ARBA00023242"/>
    </source>
</evidence>
<dbReference type="GO" id="GO:0030154">
    <property type="term" value="P:cell differentiation"/>
    <property type="evidence" value="ECO:0007669"/>
    <property type="project" value="TreeGrafter"/>
</dbReference>
<evidence type="ECO:0000256" key="6">
    <source>
        <dbReference type="RuleBase" id="RU000682"/>
    </source>
</evidence>
<dbReference type="Gene3D" id="1.10.10.60">
    <property type="entry name" value="Homeodomain-like"/>
    <property type="match status" value="1"/>
</dbReference>
<dbReference type="Pfam" id="PF00046">
    <property type="entry name" value="Homeodomain"/>
    <property type="match status" value="1"/>
</dbReference>
<dbReference type="PROSITE" id="PS00027">
    <property type="entry name" value="HOMEOBOX_1"/>
    <property type="match status" value="1"/>
</dbReference>
<proteinExistence type="predicted"/>
<feature type="region of interest" description="Disordered" evidence="7">
    <location>
        <begin position="94"/>
        <end position="142"/>
    </location>
</feature>
<feature type="region of interest" description="Disordered" evidence="7">
    <location>
        <begin position="326"/>
        <end position="351"/>
    </location>
</feature>
<dbReference type="PANTHER" id="PTHR24340">
    <property type="entry name" value="HOMEOBOX PROTEIN NKX"/>
    <property type="match status" value="1"/>
</dbReference>
<dbReference type="GO" id="GO:0000981">
    <property type="term" value="F:DNA-binding transcription factor activity, RNA polymerase II-specific"/>
    <property type="evidence" value="ECO:0007669"/>
    <property type="project" value="InterPro"/>
</dbReference>
<evidence type="ECO:0000256" key="7">
    <source>
        <dbReference type="SAM" id="MobiDB-lite"/>
    </source>
</evidence>
<evidence type="ECO:0000256" key="3">
    <source>
        <dbReference type="ARBA" id="ARBA00023155"/>
    </source>
</evidence>
<dbReference type="Proteomes" id="UP000663879">
    <property type="component" value="Unassembled WGS sequence"/>
</dbReference>
<feature type="region of interest" description="Disordered" evidence="7">
    <location>
        <begin position="68"/>
        <end position="87"/>
    </location>
</feature>
<dbReference type="CDD" id="cd00086">
    <property type="entry name" value="homeodomain"/>
    <property type="match status" value="1"/>
</dbReference>
<dbReference type="AlphaFoldDB" id="A0A813T4P3"/>
<evidence type="ECO:0000313" key="9">
    <source>
        <dbReference type="EMBL" id="CAF0804678.1"/>
    </source>
</evidence>
<keyword evidence="2 5" id="KW-0238">DNA-binding</keyword>
<evidence type="ECO:0000256" key="5">
    <source>
        <dbReference type="PROSITE-ProRule" id="PRU00108"/>
    </source>
</evidence>
<dbReference type="InterPro" id="IPR050394">
    <property type="entry name" value="Homeobox_NK-like"/>
</dbReference>
<dbReference type="GO" id="GO:0005634">
    <property type="term" value="C:nucleus"/>
    <property type="evidence" value="ECO:0007669"/>
    <property type="project" value="UniProtKB-SubCell"/>
</dbReference>
<dbReference type="OrthoDB" id="3137333at2759"/>
<dbReference type="PRINTS" id="PR00024">
    <property type="entry name" value="HOMEOBOX"/>
</dbReference>
<name>A0A813T4P3_9BILA</name>
<dbReference type="InterPro" id="IPR020479">
    <property type="entry name" value="HD_metazoa"/>
</dbReference>
<dbReference type="PROSITE" id="PS50071">
    <property type="entry name" value="HOMEOBOX_2"/>
    <property type="match status" value="1"/>
</dbReference>
<comment type="caution">
    <text evidence="9">The sequence shown here is derived from an EMBL/GenBank/DDBJ whole genome shotgun (WGS) entry which is preliminary data.</text>
</comment>
<organism evidence="9 10">
    <name type="scientific">Brachionus calyciflorus</name>
    <dbReference type="NCBI Taxonomy" id="104777"/>
    <lineage>
        <taxon>Eukaryota</taxon>
        <taxon>Metazoa</taxon>
        <taxon>Spiralia</taxon>
        <taxon>Gnathifera</taxon>
        <taxon>Rotifera</taxon>
        <taxon>Eurotatoria</taxon>
        <taxon>Monogononta</taxon>
        <taxon>Pseudotrocha</taxon>
        <taxon>Ploima</taxon>
        <taxon>Brachionidae</taxon>
        <taxon>Brachionus</taxon>
    </lineage>
</organism>
<evidence type="ECO:0000256" key="2">
    <source>
        <dbReference type="ARBA" id="ARBA00023125"/>
    </source>
</evidence>
<comment type="subcellular location">
    <subcellularLocation>
        <location evidence="1 5 6">Nucleus</location>
    </subcellularLocation>
</comment>
<sequence length="351" mass="40516">MSKTKFSVDEILKQEEQQVTKSNDLNELMKTYYSKLISESSLNTTQGVENLWYSLMSKKLESSNLELCSKTSPGGSSMSSTSFTHNKSLIRTEDKKLDIDEDENEPEEFDEENEFISDTETNESNHHHHQEQTTSGFLNKKRKRRILFTKHQTFELEKRFRQQKYLSAHERENLANSINLSPTQVKIWFQNHRYKIKRARQEKEMSHQNYKRLHENSTLLKTSNTSSSRFSQGQQQNIFIDTGAQNKSDFQRNILMSLLSNGGVNFLQSSDLYEVYTNYVLNQQKMVLQNSSFSPSVTLPSPLSSSSLLVKLASIQQQQHLANIQQQQQLIPKSDSAESKSSNDDDLSDDS</sequence>
<reference evidence="9" key="1">
    <citation type="submission" date="2021-02" db="EMBL/GenBank/DDBJ databases">
        <authorList>
            <person name="Nowell W R."/>
        </authorList>
    </citation>
    <scope>NUCLEOTIDE SEQUENCE</scope>
    <source>
        <strain evidence="9">Ploen Becks lab</strain>
    </source>
</reference>
<evidence type="ECO:0000259" key="8">
    <source>
        <dbReference type="PROSITE" id="PS50071"/>
    </source>
</evidence>
<accession>A0A813T4P3</accession>
<feature type="compositionally biased region" description="Low complexity" evidence="7">
    <location>
        <begin position="69"/>
        <end position="87"/>
    </location>
</feature>
<feature type="domain" description="Homeobox" evidence="8">
    <location>
        <begin position="139"/>
        <end position="199"/>
    </location>
</feature>
<feature type="compositionally biased region" description="Acidic residues" evidence="7">
    <location>
        <begin position="99"/>
        <end position="121"/>
    </location>
</feature>
<keyword evidence="10" id="KW-1185">Reference proteome</keyword>